<reference evidence="1 2" key="1">
    <citation type="submission" date="2020-08" db="EMBL/GenBank/DDBJ databases">
        <title>Sequencing the genomes of 1000 actinobacteria strains.</title>
        <authorList>
            <person name="Klenk H.-P."/>
        </authorList>
    </citation>
    <scope>NUCLEOTIDE SEQUENCE [LARGE SCALE GENOMIC DNA]</scope>
    <source>
        <strain evidence="1 2">DSM 11053</strain>
    </source>
</reference>
<dbReference type="Proteomes" id="UP000565572">
    <property type="component" value="Unassembled WGS sequence"/>
</dbReference>
<proteinExistence type="predicted"/>
<dbReference type="EMBL" id="JACHZG010000001">
    <property type="protein sequence ID" value="MBB3328045.1"/>
    <property type="molecule type" value="Genomic_DNA"/>
</dbReference>
<evidence type="ECO:0000313" key="1">
    <source>
        <dbReference type="EMBL" id="MBB3328045.1"/>
    </source>
</evidence>
<protein>
    <submittedName>
        <fullName evidence="1">Uncharacterized protein</fullName>
    </submittedName>
</protein>
<evidence type="ECO:0000313" key="2">
    <source>
        <dbReference type="Proteomes" id="UP000565572"/>
    </source>
</evidence>
<sequence>MAPAHDQVFGTPETVSWITSGTTRGRTIARAVPPVFESFATVDELDAEDDTLLVEQERAVLRHLADFGGHDWWLGYLDTGAHDVVFPAATRVLMYAEWSYVIVKAGPDEARTWRDSPPDLIFPEDRSWLMSMLWDDGWTSIGGPAQLIDDLVADPLVQARAVSLGVDAAPPGQTAY</sequence>
<accession>A0A7W5JXJ2</accession>
<organism evidence="1 2">
    <name type="scientific">Microlunatus antarcticus</name>
    <dbReference type="NCBI Taxonomy" id="53388"/>
    <lineage>
        <taxon>Bacteria</taxon>
        <taxon>Bacillati</taxon>
        <taxon>Actinomycetota</taxon>
        <taxon>Actinomycetes</taxon>
        <taxon>Propionibacteriales</taxon>
        <taxon>Propionibacteriaceae</taxon>
        <taxon>Microlunatus</taxon>
    </lineage>
</organism>
<name>A0A7W5JXJ2_9ACTN</name>
<gene>
    <name evidence="1" type="ORF">FHX39_002989</name>
</gene>
<keyword evidence="2" id="KW-1185">Reference proteome</keyword>
<dbReference type="RefSeq" id="WP_183339671.1">
    <property type="nucleotide sequence ID" value="NZ_JACHZG010000001.1"/>
</dbReference>
<comment type="caution">
    <text evidence="1">The sequence shown here is derived from an EMBL/GenBank/DDBJ whole genome shotgun (WGS) entry which is preliminary data.</text>
</comment>
<dbReference type="AlphaFoldDB" id="A0A7W5JXJ2"/>